<accession>A5H0I8</accession>
<organism evidence="1">
    <name type="scientific">Entomoplasma freundtii</name>
    <dbReference type="NCBI Taxonomy" id="74700"/>
    <lineage>
        <taxon>Bacteria</taxon>
        <taxon>Bacillati</taxon>
        <taxon>Mycoplasmatota</taxon>
        <taxon>Mollicutes</taxon>
        <taxon>Entomoplasmatales</taxon>
        <taxon>Entomoplasmataceae</taxon>
        <taxon>Entomoplasma</taxon>
    </lineage>
</organism>
<evidence type="ECO:0000313" key="1">
    <source>
        <dbReference type="EMBL" id="ABF60238.1"/>
    </source>
</evidence>
<gene>
    <name evidence="2" type="ORF">EFREU_v1c00070</name>
</gene>
<evidence type="ECO:0008006" key="4">
    <source>
        <dbReference type="Google" id="ProtNLM"/>
    </source>
</evidence>
<dbReference type="RefSeq" id="WP_100609002.1">
    <property type="nucleotide sequence ID" value="NZ_CP024962.1"/>
</dbReference>
<dbReference type="EMBL" id="DQ512480">
    <property type="protein sequence ID" value="ABF60238.1"/>
    <property type="molecule type" value="Genomic_DNA"/>
</dbReference>
<dbReference type="KEGG" id="efr:EFREU_v1c00070"/>
<protein>
    <recommendedName>
        <fullName evidence="4">Nucleoside 2-deoxyribosyltransferase</fullName>
    </recommendedName>
</protein>
<name>A5H0I8_9MOLU</name>
<proteinExistence type="predicted"/>
<sequence>MSNQKTTIYNAGSMFTEAQWNTRKLEGEALRKLFPDFEVLNPVDFDTNQAVRPTNLDIFEKDYEGLSKSKYVIIEIDGWDSGTHMEYGLMFEQALHNSNKYLFCVMSDFRVPQGLLKGEIPGFGINEMISGSFFYPPLNQGEVPQLIVCSSHAKAREAIKAIEDGQTQDYCQRFDKKFLYTRDDMYHGFEKNDDRKKA</sequence>
<keyword evidence="3" id="KW-1185">Reference proteome</keyword>
<dbReference type="Gene3D" id="3.40.50.450">
    <property type="match status" value="1"/>
</dbReference>
<dbReference type="Pfam" id="PF05014">
    <property type="entry name" value="Nuc_deoxyrib_tr"/>
    <property type="match status" value="1"/>
</dbReference>
<dbReference type="AlphaFoldDB" id="A5H0I8"/>
<dbReference type="OrthoDB" id="389769at2"/>
<dbReference type="EMBL" id="CP024962">
    <property type="protein sequence ID" value="ATZ16034.1"/>
    <property type="molecule type" value="Genomic_DNA"/>
</dbReference>
<reference evidence="1" key="1">
    <citation type="submission" date="2006-04" db="EMBL/GenBank/DDBJ databases">
        <title>Phylogenetic relationships of the Acholeplasmas.</title>
        <authorList>
            <person name="Volokhov D.V."/>
        </authorList>
    </citation>
    <scope>NUCLEOTIDE SEQUENCE</scope>
    <source>
        <strain evidence="1">BARC 318</strain>
    </source>
</reference>
<evidence type="ECO:0000313" key="3">
    <source>
        <dbReference type="Proteomes" id="UP000232222"/>
    </source>
</evidence>
<dbReference type="SUPFAM" id="SSF52309">
    <property type="entry name" value="N-(deoxy)ribosyltransferase-like"/>
    <property type="match status" value="1"/>
</dbReference>
<reference evidence="2 3" key="2">
    <citation type="submission" date="2017-11" db="EMBL/GenBank/DDBJ databases">
        <title>Genome sequence of Entomoplasma freundtii BARC 318 (ATCC 51999).</title>
        <authorList>
            <person name="Lo W.-S."/>
            <person name="Gasparich G.E."/>
            <person name="Kuo C.-H."/>
        </authorList>
    </citation>
    <scope>NUCLEOTIDE SEQUENCE [LARGE SCALE GENOMIC DNA]</scope>
    <source>
        <strain evidence="2 3">BARC 318</strain>
    </source>
</reference>
<dbReference type="Proteomes" id="UP000232222">
    <property type="component" value="Chromosome"/>
</dbReference>
<dbReference type="InterPro" id="IPR007710">
    <property type="entry name" value="Nucleoside_deoxyribTrfase"/>
</dbReference>
<evidence type="ECO:0000313" key="2">
    <source>
        <dbReference type="EMBL" id="ATZ16034.1"/>
    </source>
</evidence>